<dbReference type="AlphaFoldDB" id="A0A0E9VLS8"/>
<reference evidence="1" key="1">
    <citation type="submission" date="2014-11" db="EMBL/GenBank/DDBJ databases">
        <authorList>
            <person name="Amaro Gonzalez C."/>
        </authorList>
    </citation>
    <scope>NUCLEOTIDE SEQUENCE</scope>
</reference>
<reference evidence="1" key="2">
    <citation type="journal article" date="2015" name="Fish Shellfish Immunol.">
        <title>Early steps in the European eel (Anguilla anguilla)-Vibrio vulnificus interaction in the gills: Role of the RtxA13 toxin.</title>
        <authorList>
            <person name="Callol A."/>
            <person name="Pajuelo D."/>
            <person name="Ebbesson L."/>
            <person name="Teles M."/>
            <person name="MacKenzie S."/>
            <person name="Amaro C."/>
        </authorList>
    </citation>
    <scope>NUCLEOTIDE SEQUENCE</scope>
</reference>
<name>A0A0E9VLS8_ANGAN</name>
<organism evidence="1">
    <name type="scientific">Anguilla anguilla</name>
    <name type="common">European freshwater eel</name>
    <name type="synonym">Muraena anguilla</name>
    <dbReference type="NCBI Taxonomy" id="7936"/>
    <lineage>
        <taxon>Eukaryota</taxon>
        <taxon>Metazoa</taxon>
        <taxon>Chordata</taxon>
        <taxon>Craniata</taxon>
        <taxon>Vertebrata</taxon>
        <taxon>Euteleostomi</taxon>
        <taxon>Actinopterygii</taxon>
        <taxon>Neopterygii</taxon>
        <taxon>Teleostei</taxon>
        <taxon>Anguilliformes</taxon>
        <taxon>Anguillidae</taxon>
        <taxon>Anguilla</taxon>
    </lineage>
</organism>
<protein>
    <submittedName>
        <fullName evidence="1">Uncharacterized protein</fullName>
    </submittedName>
</protein>
<accession>A0A0E9VLS8</accession>
<sequence length="41" mass="4956">MFNSKEEEREHKSRSYFLKGNFSKILIKIYGHLLRCLSQHS</sequence>
<dbReference type="EMBL" id="GBXM01029493">
    <property type="protein sequence ID" value="JAH79084.1"/>
    <property type="molecule type" value="Transcribed_RNA"/>
</dbReference>
<evidence type="ECO:0000313" key="1">
    <source>
        <dbReference type="EMBL" id="JAH79084.1"/>
    </source>
</evidence>
<proteinExistence type="predicted"/>